<evidence type="ECO:0000313" key="2">
    <source>
        <dbReference type="EMBL" id="KAF7260466.1"/>
    </source>
</evidence>
<reference evidence="2" key="1">
    <citation type="submission" date="2019-07" db="EMBL/GenBank/DDBJ databases">
        <title>Annotation for the trematode Paragonimus miyazaki's.</title>
        <authorList>
            <person name="Choi Y.-J."/>
        </authorList>
    </citation>
    <scope>NUCLEOTIDE SEQUENCE</scope>
    <source>
        <strain evidence="2">Japan</strain>
    </source>
</reference>
<keyword evidence="3" id="KW-1185">Reference proteome</keyword>
<feature type="transmembrane region" description="Helical" evidence="1">
    <location>
        <begin position="223"/>
        <end position="248"/>
    </location>
</feature>
<keyword evidence="1" id="KW-1133">Transmembrane helix</keyword>
<dbReference type="AlphaFoldDB" id="A0A8S9Z4K8"/>
<sequence length="294" mass="33327">MRVLGFITKLPTAATPFQSPWSEVISFENIVNTIPQIVSISARNSTSMEVEWIFEFVPVQFTVTGLVPSATYAVRFTVLYQAVLLTDKNSYPEIHWIKCSFEEPNKTEESIIKTVSLTYPLDQQKRFWLVANYMQPNTTYAIAVYGTIWPRSDMYGISDSEGRYFTLLSETSFQSTPQLKHSFTVKNFENDLITATLTPANTQISKVDTSRFAHFQYPTESHVLIVILGSLAGVLLVISLALIALCLWCQLRAKRRACPGESALPLRSSITGMTVLLLQHFRNSERQMFKNMLI</sequence>
<dbReference type="Proteomes" id="UP000822476">
    <property type="component" value="Unassembled WGS sequence"/>
</dbReference>
<dbReference type="OrthoDB" id="6288872at2759"/>
<proteinExistence type="predicted"/>
<evidence type="ECO:0000313" key="3">
    <source>
        <dbReference type="Proteomes" id="UP000822476"/>
    </source>
</evidence>
<protein>
    <submittedName>
        <fullName evidence="2">Uncharacterized protein</fullName>
    </submittedName>
</protein>
<name>A0A8S9Z4K8_9TREM</name>
<keyword evidence="1" id="KW-0812">Transmembrane</keyword>
<gene>
    <name evidence="2" type="ORF">EG68_02137</name>
</gene>
<accession>A0A8S9Z4K8</accession>
<organism evidence="2 3">
    <name type="scientific">Paragonimus skrjabini miyazakii</name>
    <dbReference type="NCBI Taxonomy" id="59628"/>
    <lineage>
        <taxon>Eukaryota</taxon>
        <taxon>Metazoa</taxon>
        <taxon>Spiralia</taxon>
        <taxon>Lophotrochozoa</taxon>
        <taxon>Platyhelminthes</taxon>
        <taxon>Trematoda</taxon>
        <taxon>Digenea</taxon>
        <taxon>Plagiorchiida</taxon>
        <taxon>Troglotremata</taxon>
        <taxon>Troglotrematidae</taxon>
        <taxon>Paragonimus</taxon>
    </lineage>
</organism>
<keyword evidence="1" id="KW-0472">Membrane</keyword>
<comment type="caution">
    <text evidence="2">The sequence shown here is derived from an EMBL/GenBank/DDBJ whole genome shotgun (WGS) entry which is preliminary data.</text>
</comment>
<evidence type="ECO:0000256" key="1">
    <source>
        <dbReference type="SAM" id="Phobius"/>
    </source>
</evidence>
<dbReference type="EMBL" id="JTDE01000737">
    <property type="protein sequence ID" value="KAF7260466.1"/>
    <property type="molecule type" value="Genomic_DNA"/>
</dbReference>